<dbReference type="OrthoDB" id="8554730at2"/>
<evidence type="ECO:0000313" key="8">
    <source>
        <dbReference type="EMBL" id="AKH39023.1"/>
    </source>
</evidence>
<evidence type="ECO:0000256" key="1">
    <source>
        <dbReference type="ARBA" id="ARBA00004651"/>
    </source>
</evidence>
<evidence type="ECO:0000259" key="7">
    <source>
        <dbReference type="PROSITE" id="PS50929"/>
    </source>
</evidence>
<dbReference type="AlphaFoldDB" id="A0A0F7KIU5"/>
<dbReference type="RefSeq" id="WP_046851055.1">
    <property type="nucleotide sequence ID" value="NZ_CP011451.1"/>
</dbReference>
<proteinExistence type="predicted"/>
<dbReference type="InterPro" id="IPR011527">
    <property type="entry name" value="ABC1_TM_dom"/>
</dbReference>
<accession>A0A0F7KIU5</accession>
<feature type="transmembrane region" description="Helical" evidence="5">
    <location>
        <begin position="62"/>
        <end position="87"/>
    </location>
</feature>
<keyword evidence="9" id="KW-0067">ATP-binding</keyword>
<evidence type="ECO:0000313" key="11">
    <source>
        <dbReference type="Proteomes" id="UP000324176"/>
    </source>
</evidence>
<keyword evidence="4 5" id="KW-0472">Membrane</keyword>
<evidence type="ECO:0000256" key="4">
    <source>
        <dbReference type="ARBA" id="ARBA00023136"/>
    </source>
</evidence>
<dbReference type="Proteomes" id="UP000034156">
    <property type="component" value="Chromosome"/>
</dbReference>
<evidence type="ECO:0000313" key="10">
    <source>
        <dbReference type="Proteomes" id="UP000034156"/>
    </source>
</evidence>
<dbReference type="SUPFAM" id="SSF90123">
    <property type="entry name" value="ABC transporter transmembrane region"/>
    <property type="match status" value="1"/>
</dbReference>
<keyword evidence="2 5" id="KW-0812">Transmembrane</keyword>
<evidence type="ECO:0000259" key="6">
    <source>
        <dbReference type="PROSITE" id="PS50893"/>
    </source>
</evidence>
<feature type="domain" description="ABC transporter" evidence="6">
    <location>
        <begin position="334"/>
        <end position="543"/>
    </location>
</feature>
<keyword evidence="9" id="KW-0547">Nucleotide-binding</keyword>
<dbReference type="PROSITE" id="PS50929">
    <property type="entry name" value="ABC_TM1F"/>
    <property type="match status" value="1"/>
</dbReference>
<dbReference type="EMBL" id="CP011451">
    <property type="protein sequence ID" value="AKH39023.1"/>
    <property type="molecule type" value="Genomic_DNA"/>
</dbReference>
<dbReference type="Pfam" id="PF00005">
    <property type="entry name" value="ABC_tran"/>
    <property type="match status" value="1"/>
</dbReference>
<comment type="subcellular location">
    <subcellularLocation>
        <location evidence="1">Cell membrane</location>
        <topology evidence="1">Multi-pass membrane protein</topology>
    </subcellularLocation>
</comment>
<dbReference type="GO" id="GO:0015421">
    <property type="term" value="F:ABC-type oligopeptide transporter activity"/>
    <property type="evidence" value="ECO:0007669"/>
    <property type="project" value="TreeGrafter"/>
</dbReference>
<reference evidence="8 10" key="2">
    <citation type="journal article" date="2016" name="Genome Announc.">
        <title>Genome Sequence of Nitrosomonas communis Strain Nm2, a Mesophilic Ammonia-Oxidizing Bacterium Isolated from Mediterranean Soil.</title>
        <authorList>
            <person name="Kozlowski J.A."/>
            <person name="Kits K.D."/>
            <person name="Stein L.Y."/>
        </authorList>
    </citation>
    <scope>NUCLEOTIDE SEQUENCE [LARGE SCALE GENOMIC DNA]</scope>
    <source>
        <strain evidence="8 10">Nm2</strain>
    </source>
</reference>
<keyword evidence="3 5" id="KW-1133">Transmembrane helix</keyword>
<reference evidence="9 11" key="3">
    <citation type="submission" date="2019-07" db="EMBL/GenBank/DDBJ databases">
        <title>Active sludge and wastewater microbial communities from Klosterneuburg, Austria.</title>
        <authorList>
            <person name="Wagner M."/>
        </authorList>
    </citation>
    <scope>NUCLEOTIDE SEQUENCE [LARGE SCALE GENOMIC DNA]</scope>
    <source>
        <strain evidence="9 11">Nm2</strain>
    </source>
</reference>
<sequence length="543" mass="60613">MIEIQMLRRLMIWVVPYWTMLAFAIISLITIAVTTSLLPLFIKPLLDNILTSQHGLEEFQFALLAILGLLITRSLASFSCSYATSWISGKVGIDLRRTLFDKLLALPLSYPKETNSDKLNINLFSEIEHATDSIAQILIIFVKEILTITGLLIVMILLNWEFSFMGFLIAVVIGLIMQFVSQASNSYQKVPSLLITPTFLTSCKHIKSIKLDGSQSQESQHFCNSIDHQRNLALKQVVAKTFSKTIAFIMIATILTVFFFLFKQQISLGMMTVGDASALITAVLMLVLPVRRVLNIQTSPQNKFQVIHNVDALLAQQNETDSGKVEIANARGQIRFEEINAGNYSQTCPPLFNLTLTIQPGEIIALPGSSQGQERTLIDLIARFIHPASGRILFNDIDIATIKLADLRAKISWITPDTRLLNDTIAANIAYGTMRCATEASIMKVARTCHVTTFAREMPHGLQTRIDNQDIKFTENQRQRILIARALLKNPAIVIIDETTSVFDTDCRLVNNALDALIQNRTTLIASSQPNMLGKAHRIIKLT</sequence>
<feature type="domain" description="ABC transmembrane type-1" evidence="7">
    <location>
        <begin position="22"/>
        <end position="299"/>
    </location>
</feature>
<dbReference type="Gene3D" id="3.40.50.300">
    <property type="entry name" value="P-loop containing nucleotide triphosphate hydrolases"/>
    <property type="match status" value="1"/>
</dbReference>
<organism evidence="8 10">
    <name type="scientific">Nitrosomonas communis</name>
    <dbReference type="NCBI Taxonomy" id="44574"/>
    <lineage>
        <taxon>Bacteria</taxon>
        <taxon>Pseudomonadati</taxon>
        <taxon>Pseudomonadota</taxon>
        <taxon>Betaproteobacteria</taxon>
        <taxon>Nitrosomonadales</taxon>
        <taxon>Nitrosomonadaceae</taxon>
        <taxon>Nitrosomonas</taxon>
    </lineage>
</organism>
<dbReference type="PATRIC" id="fig|44574.3.peg.3953"/>
<feature type="transmembrane region" description="Helical" evidence="5">
    <location>
        <begin position="137"/>
        <end position="158"/>
    </location>
</feature>
<feature type="transmembrane region" description="Helical" evidence="5">
    <location>
        <begin position="268"/>
        <end position="288"/>
    </location>
</feature>
<feature type="transmembrane region" description="Helical" evidence="5">
    <location>
        <begin position="164"/>
        <end position="181"/>
    </location>
</feature>
<feature type="transmembrane region" description="Helical" evidence="5">
    <location>
        <begin position="12"/>
        <end position="42"/>
    </location>
</feature>
<dbReference type="PANTHER" id="PTHR43394">
    <property type="entry name" value="ATP-DEPENDENT PERMEASE MDL1, MITOCHONDRIAL"/>
    <property type="match status" value="1"/>
</dbReference>
<dbReference type="SUPFAM" id="SSF52540">
    <property type="entry name" value="P-loop containing nucleoside triphosphate hydrolases"/>
    <property type="match status" value="1"/>
</dbReference>
<feature type="transmembrane region" description="Helical" evidence="5">
    <location>
        <begin position="245"/>
        <end position="262"/>
    </location>
</feature>
<dbReference type="KEGG" id="nco:AAW31_16365"/>
<dbReference type="EMBL" id="VNHT01000064">
    <property type="protein sequence ID" value="TYP80033.1"/>
    <property type="molecule type" value="Genomic_DNA"/>
</dbReference>
<evidence type="ECO:0000256" key="3">
    <source>
        <dbReference type="ARBA" id="ARBA00022989"/>
    </source>
</evidence>
<name>A0A0F7KIU5_9PROT</name>
<dbReference type="Gene3D" id="1.20.1560.10">
    <property type="entry name" value="ABC transporter type 1, transmembrane domain"/>
    <property type="match status" value="1"/>
</dbReference>
<dbReference type="GO" id="GO:0005886">
    <property type="term" value="C:plasma membrane"/>
    <property type="evidence" value="ECO:0007669"/>
    <property type="project" value="UniProtKB-SubCell"/>
</dbReference>
<dbReference type="PANTHER" id="PTHR43394:SF1">
    <property type="entry name" value="ATP-BINDING CASSETTE SUB-FAMILY B MEMBER 10, MITOCHONDRIAL"/>
    <property type="match status" value="1"/>
</dbReference>
<evidence type="ECO:0000256" key="2">
    <source>
        <dbReference type="ARBA" id="ARBA00022692"/>
    </source>
</evidence>
<dbReference type="InterPro" id="IPR003439">
    <property type="entry name" value="ABC_transporter-like_ATP-bd"/>
</dbReference>
<protein>
    <submittedName>
        <fullName evidence="9">ATP-binding cassette, subfamily B, MsbA</fullName>
    </submittedName>
</protein>
<gene>
    <name evidence="8" type="ORF">AAW31_16365</name>
    <name evidence="9" type="ORF">BCL69_106417</name>
</gene>
<dbReference type="Proteomes" id="UP000324176">
    <property type="component" value="Unassembled WGS sequence"/>
</dbReference>
<evidence type="ECO:0000256" key="5">
    <source>
        <dbReference type="SAM" id="Phobius"/>
    </source>
</evidence>
<dbReference type="GO" id="GO:0016887">
    <property type="term" value="F:ATP hydrolysis activity"/>
    <property type="evidence" value="ECO:0007669"/>
    <property type="project" value="InterPro"/>
</dbReference>
<evidence type="ECO:0000313" key="9">
    <source>
        <dbReference type="EMBL" id="TYP80033.1"/>
    </source>
</evidence>
<dbReference type="GO" id="GO:0005524">
    <property type="term" value="F:ATP binding"/>
    <property type="evidence" value="ECO:0007669"/>
    <property type="project" value="UniProtKB-KW"/>
</dbReference>
<dbReference type="Pfam" id="PF00664">
    <property type="entry name" value="ABC_membrane"/>
    <property type="match status" value="1"/>
</dbReference>
<keyword evidence="10" id="KW-1185">Reference proteome</keyword>
<reference evidence="10" key="1">
    <citation type="submission" date="2015-05" db="EMBL/GenBank/DDBJ databases">
        <title>Draft genome of Nitrosomonas communis strain Nm2.</title>
        <authorList>
            <person name="Kozlowski J.A."/>
            <person name="Kits K.D."/>
            <person name="Stein L.Y."/>
        </authorList>
    </citation>
    <scope>NUCLEOTIDE SEQUENCE [LARGE SCALE GENOMIC DNA]</scope>
    <source>
        <strain evidence="10">Nm2</strain>
    </source>
</reference>
<dbReference type="InterPro" id="IPR039421">
    <property type="entry name" value="Type_1_exporter"/>
</dbReference>
<dbReference type="PROSITE" id="PS50893">
    <property type="entry name" value="ABC_TRANSPORTER_2"/>
    <property type="match status" value="1"/>
</dbReference>
<dbReference type="InterPro" id="IPR027417">
    <property type="entry name" value="P-loop_NTPase"/>
</dbReference>
<dbReference type="InterPro" id="IPR036640">
    <property type="entry name" value="ABC1_TM_sf"/>
</dbReference>